<name>A0A8S2XPP5_9BILA</name>
<reference evidence="1" key="1">
    <citation type="submission" date="2021-02" db="EMBL/GenBank/DDBJ databases">
        <authorList>
            <person name="Nowell W R."/>
        </authorList>
    </citation>
    <scope>NUCLEOTIDE SEQUENCE</scope>
</reference>
<sequence length="81" mass="9059">PDIEEQENFSEESTYFRPVYEEQNDLSILTLPGDNQNPIQITENVGAKEIINHFSTETMQSSTSSSPIDVPLVIHIAPPSK</sequence>
<comment type="caution">
    <text evidence="1">The sequence shown here is derived from an EMBL/GenBank/DDBJ whole genome shotgun (WGS) entry which is preliminary data.</text>
</comment>
<accession>A0A8S2XPP5</accession>
<dbReference type="Proteomes" id="UP000676336">
    <property type="component" value="Unassembled WGS sequence"/>
</dbReference>
<dbReference type="Proteomes" id="UP000681967">
    <property type="component" value="Unassembled WGS sequence"/>
</dbReference>
<evidence type="ECO:0000313" key="2">
    <source>
        <dbReference type="EMBL" id="CAF4757898.1"/>
    </source>
</evidence>
<dbReference type="EMBL" id="CAJOBI010138792">
    <property type="protein sequence ID" value="CAF4757898.1"/>
    <property type="molecule type" value="Genomic_DNA"/>
</dbReference>
<dbReference type="EMBL" id="CAJOBH010079534">
    <property type="protein sequence ID" value="CAF4510417.1"/>
    <property type="molecule type" value="Genomic_DNA"/>
</dbReference>
<proteinExistence type="predicted"/>
<feature type="non-terminal residue" evidence="1">
    <location>
        <position position="1"/>
    </location>
</feature>
<dbReference type="AlphaFoldDB" id="A0A8S2XPP5"/>
<feature type="non-terminal residue" evidence="1">
    <location>
        <position position="81"/>
    </location>
</feature>
<evidence type="ECO:0000313" key="1">
    <source>
        <dbReference type="EMBL" id="CAF4510417.1"/>
    </source>
</evidence>
<organism evidence="1 3">
    <name type="scientific">Rotaria magnacalcarata</name>
    <dbReference type="NCBI Taxonomy" id="392030"/>
    <lineage>
        <taxon>Eukaryota</taxon>
        <taxon>Metazoa</taxon>
        <taxon>Spiralia</taxon>
        <taxon>Gnathifera</taxon>
        <taxon>Rotifera</taxon>
        <taxon>Eurotatoria</taxon>
        <taxon>Bdelloidea</taxon>
        <taxon>Philodinida</taxon>
        <taxon>Philodinidae</taxon>
        <taxon>Rotaria</taxon>
    </lineage>
</organism>
<evidence type="ECO:0000313" key="3">
    <source>
        <dbReference type="Proteomes" id="UP000681967"/>
    </source>
</evidence>
<protein>
    <submittedName>
        <fullName evidence="1">Uncharacterized protein</fullName>
    </submittedName>
</protein>
<gene>
    <name evidence="1" type="ORF">BYL167_LOCUS36442</name>
    <name evidence="2" type="ORF">SMN809_LOCUS45420</name>
</gene>